<feature type="region of interest" description="Disordered" evidence="3">
    <location>
        <begin position="168"/>
        <end position="203"/>
    </location>
</feature>
<evidence type="ECO:0000313" key="5">
    <source>
        <dbReference type="WBParaSite" id="Gr19_v10_g3549.t1"/>
    </source>
</evidence>
<dbReference type="Proteomes" id="UP000887572">
    <property type="component" value="Unplaced"/>
</dbReference>
<evidence type="ECO:0000256" key="1">
    <source>
        <dbReference type="ARBA" id="ARBA00007692"/>
    </source>
</evidence>
<dbReference type="GO" id="GO:0005739">
    <property type="term" value="C:mitochondrion"/>
    <property type="evidence" value="ECO:0007669"/>
    <property type="project" value="TreeGrafter"/>
</dbReference>
<keyword evidence="2" id="KW-0809">Transit peptide</keyword>
<evidence type="ECO:0000313" key="4">
    <source>
        <dbReference type="Proteomes" id="UP000887572"/>
    </source>
</evidence>
<feature type="compositionally biased region" description="Polar residues" evidence="3">
    <location>
        <begin position="193"/>
        <end position="203"/>
    </location>
</feature>
<organism evidence="4 5">
    <name type="scientific">Globodera rostochiensis</name>
    <name type="common">Golden nematode worm</name>
    <name type="synonym">Heterodera rostochiensis</name>
    <dbReference type="NCBI Taxonomy" id="31243"/>
    <lineage>
        <taxon>Eukaryota</taxon>
        <taxon>Metazoa</taxon>
        <taxon>Ecdysozoa</taxon>
        <taxon>Nematoda</taxon>
        <taxon>Chromadorea</taxon>
        <taxon>Rhabditida</taxon>
        <taxon>Tylenchina</taxon>
        <taxon>Tylenchomorpha</taxon>
        <taxon>Tylenchoidea</taxon>
        <taxon>Heteroderidae</taxon>
        <taxon>Heteroderinae</taxon>
        <taxon>Globodera</taxon>
    </lineage>
</organism>
<comment type="similarity">
    <text evidence="1">Belongs to the mTERF family.</text>
</comment>
<reference evidence="5" key="1">
    <citation type="submission" date="2022-11" db="UniProtKB">
        <authorList>
            <consortium name="WormBaseParasite"/>
        </authorList>
    </citation>
    <scope>IDENTIFICATION</scope>
</reference>
<dbReference type="WBParaSite" id="Gr19_v10_g3549.t1">
    <property type="protein sequence ID" value="Gr19_v10_g3549.t1"/>
    <property type="gene ID" value="Gr19_v10_g3549"/>
</dbReference>
<dbReference type="GO" id="GO:0061668">
    <property type="term" value="P:mitochondrial ribosome assembly"/>
    <property type="evidence" value="ECO:0007669"/>
    <property type="project" value="TreeGrafter"/>
</dbReference>
<evidence type="ECO:0000256" key="3">
    <source>
        <dbReference type="SAM" id="MobiDB-lite"/>
    </source>
</evidence>
<dbReference type="AlphaFoldDB" id="A0A914HRF2"/>
<name>A0A914HRF2_GLORO</name>
<evidence type="ECO:0000256" key="2">
    <source>
        <dbReference type="ARBA" id="ARBA00022946"/>
    </source>
</evidence>
<dbReference type="GO" id="GO:0003676">
    <property type="term" value="F:nucleic acid binding"/>
    <property type="evidence" value="ECO:0007669"/>
    <property type="project" value="InterPro"/>
</dbReference>
<protein>
    <submittedName>
        <fullName evidence="5">mTERF domain-containing protein 1, mitochondrial</fullName>
    </submittedName>
</protein>
<proteinExistence type="inferred from homology"/>
<dbReference type="Pfam" id="PF02536">
    <property type="entry name" value="mTERF"/>
    <property type="match status" value="1"/>
</dbReference>
<dbReference type="Gene3D" id="1.25.70.10">
    <property type="entry name" value="Transcription termination factor 3, mitochondrial"/>
    <property type="match status" value="1"/>
</dbReference>
<dbReference type="InterPro" id="IPR003690">
    <property type="entry name" value="MTERF"/>
</dbReference>
<keyword evidence="4" id="KW-1185">Reference proteome</keyword>
<dbReference type="PANTHER" id="PTHR13068">
    <property type="entry name" value="CGI-12 PROTEIN-RELATED"/>
    <property type="match status" value="1"/>
</dbReference>
<accession>A0A914HRF2</accession>
<dbReference type="PANTHER" id="PTHR13068:SF112">
    <property type="entry name" value="TRANSCRIPTION TERMINATION FACTOR 3, MITOCHONDRIAL"/>
    <property type="match status" value="1"/>
</dbReference>
<dbReference type="GO" id="GO:0006390">
    <property type="term" value="P:mitochondrial transcription"/>
    <property type="evidence" value="ECO:0007669"/>
    <property type="project" value="TreeGrafter"/>
</dbReference>
<sequence>MFPVLIRSAFCTTAHWTCWATKRACTSVTRQQQRMFDKDCLAHHPPTPTIAQRQHTNNNNTNAVVDVEGRHSSASAAAANNVDVAERRLSDDDDLLVREDWARFDMLERQMDEVFARHAAQLDEEGELLGVDMVKDPMNEPDISEMVTGDETASRPINRYRQILYTEGELDKSDLDQPPSRKNPHPFDPTTLPPTHSRQPTPYANYSPTIQMLLELGVDLFDVCQAPKIGRALLRLDPVKDVKSKIFWLVKRVGVHEADVGSYLSRNPYFLLQSFDDLKARIDYLRFRRFTRAQIAKIVTEYRYWLNHAPENIDGRLGWLQRQFHLRADELRHLIVKEPRLIQFGVGPIQGFVIALSQWCGFSQRDLKLILLKDPRVFLSEKSRLLTSYNYLAYVMRIPNNQIVAYPMALRCPLWALRRRHEFLYRLRKANYVPNTPDHITLEQFCCPNDRVFSEQIARTPIADYNHFIKLI</sequence>
<dbReference type="InterPro" id="IPR038538">
    <property type="entry name" value="MTERF_sf"/>
</dbReference>